<comment type="similarity">
    <text evidence="2 8">Belongs to the 4-toluene sulfonate uptake permease (TSUP) (TC 2.A.102) family.</text>
</comment>
<evidence type="ECO:0000256" key="4">
    <source>
        <dbReference type="ARBA" id="ARBA00022475"/>
    </source>
</evidence>
<dbReference type="AlphaFoldDB" id="A0AA91FMC2"/>
<comment type="caution">
    <text evidence="9">The sequence shown here is derived from an EMBL/GenBank/DDBJ whole genome shotgun (WGS) entry which is preliminary data.</text>
</comment>
<dbReference type="PANTHER" id="PTHR30269">
    <property type="entry name" value="TRANSMEMBRANE PROTEIN YFCA"/>
    <property type="match status" value="1"/>
</dbReference>
<evidence type="ECO:0000256" key="6">
    <source>
        <dbReference type="ARBA" id="ARBA00022989"/>
    </source>
</evidence>
<keyword evidence="7 8" id="KW-0472">Membrane</keyword>
<dbReference type="GO" id="GO:0005886">
    <property type="term" value="C:plasma membrane"/>
    <property type="evidence" value="ECO:0007669"/>
    <property type="project" value="UniProtKB-SubCell"/>
</dbReference>
<sequence>MLSMLMIPAIFAIASMFHGLTGIGVTLIATTALASFYPMSHVLLLTVIPCLVINLVVFLEGGNIGYYLKKYWLLVFTSFVGSLIGTKLVFLIAPHYLLIGLGLLIVGYVLTQFLTSQTGKNIRLPNNQPSLIFSGLVAGVLGGATNAMSPLLVMYLLSATEDSLDPKTELIKASNLCYVVGKIAQLIVLWQGFLSLPTTELGVIGVATLLSLLCLYIGFYFRHKISQKMFKNMTLVILLLLGMNALLKAFSG</sequence>
<evidence type="ECO:0000256" key="5">
    <source>
        <dbReference type="ARBA" id="ARBA00022692"/>
    </source>
</evidence>
<dbReference type="EMBL" id="LZMT01000023">
    <property type="protein sequence ID" value="OBX63679.1"/>
    <property type="molecule type" value="Genomic_DNA"/>
</dbReference>
<dbReference type="InterPro" id="IPR002781">
    <property type="entry name" value="TM_pro_TauE-like"/>
</dbReference>
<evidence type="ECO:0000256" key="1">
    <source>
        <dbReference type="ARBA" id="ARBA00004651"/>
    </source>
</evidence>
<dbReference type="PANTHER" id="PTHR30269:SF32">
    <property type="entry name" value="MEMBRANE TRANSPORTER PROTEIN-RELATED"/>
    <property type="match status" value="1"/>
</dbReference>
<dbReference type="InterPro" id="IPR052017">
    <property type="entry name" value="TSUP"/>
</dbReference>
<evidence type="ECO:0000256" key="7">
    <source>
        <dbReference type="ARBA" id="ARBA00023136"/>
    </source>
</evidence>
<feature type="transmembrane region" description="Helical" evidence="8">
    <location>
        <begin position="233"/>
        <end position="251"/>
    </location>
</feature>
<dbReference type="Pfam" id="PF01925">
    <property type="entry name" value="TauE"/>
    <property type="match status" value="1"/>
</dbReference>
<comment type="subcellular location">
    <subcellularLocation>
        <location evidence="1 8">Cell membrane</location>
        <topology evidence="1 8">Multi-pass membrane protein</topology>
    </subcellularLocation>
</comment>
<evidence type="ECO:0000256" key="2">
    <source>
        <dbReference type="ARBA" id="ARBA00009142"/>
    </source>
</evidence>
<gene>
    <name evidence="9" type="ORF">A9299_01085</name>
</gene>
<proteinExistence type="inferred from homology"/>
<keyword evidence="6 8" id="KW-1133">Transmembrane helix</keyword>
<name>A0AA91FMC2_FAUOS</name>
<keyword evidence="4 8" id="KW-1003">Cell membrane</keyword>
<feature type="transmembrane region" description="Helical" evidence="8">
    <location>
        <begin position="96"/>
        <end position="115"/>
    </location>
</feature>
<feature type="transmembrane region" description="Helical" evidence="8">
    <location>
        <begin position="136"/>
        <end position="157"/>
    </location>
</feature>
<protein>
    <recommendedName>
        <fullName evidence="8">Probable membrane transporter protein</fullName>
    </recommendedName>
</protein>
<feature type="transmembrane region" description="Helical" evidence="8">
    <location>
        <begin position="7"/>
        <end position="33"/>
    </location>
</feature>
<feature type="transmembrane region" description="Helical" evidence="8">
    <location>
        <begin position="71"/>
        <end position="90"/>
    </location>
</feature>
<evidence type="ECO:0000313" key="9">
    <source>
        <dbReference type="EMBL" id="OBX63679.1"/>
    </source>
</evidence>
<reference evidence="9" key="1">
    <citation type="submission" date="2016-06" db="EMBL/GenBank/DDBJ databases">
        <title>Draft genome of Moraxella osloensis CCUG 67237.</title>
        <authorList>
            <person name="Salva-Serra F."/>
            <person name="Engstrom-Jakobsson H."/>
            <person name="Thorell K."/>
            <person name="Gonzales-Siles L."/>
            <person name="Karlsson R."/>
            <person name="Boulund F."/>
            <person name="Engstrand L."/>
            <person name="Kristiansson E."/>
            <person name="Moore E."/>
        </authorList>
    </citation>
    <scope>NUCLEOTIDE SEQUENCE [LARGE SCALE GENOMIC DNA]</scope>
    <source>
        <strain evidence="9">CCUG 67237</strain>
    </source>
</reference>
<evidence type="ECO:0000256" key="8">
    <source>
        <dbReference type="RuleBase" id="RU363041"/>
    </source>
</evidence>
<feature type="transmembrane region" description="Helical" evidence="8">
    <location>
        <begin position="39"/>
        <end position="59"/>
    </location>
</feature>
<evidence type="ECO:0000256" key="3">
    <source>
        <dbReference type="ARBA" id="ARBA00022448"/>
    </source>
</evidence>
<accession>A0AA91FMC2</accession>
<keyword evidence="3" id="KW-0813">Transport</keyword>
<organism evidence="9">
    <name type="scientific">Faucicola osloensis</name>
    <name type="common">Moraxella osloensis</name>
    <dbReference type="NCBI Taxonomy" id="34062"/>
    <lineage>
        <taxon>Bacteria</taxon>
        <taxon>Pseudomonadati</taxon>
        <taxon>Pseudomonadota</taxon>
        <taxon>Gammaproteobacteria</taxon>
        <taxon>Moraxellales</taxon>
        <taxon>Moraxellaceae</taxon>
        <taxon>Faucicola</taxon>
    </lineage>
</organism>
<feature type="transmembrane region" description="Helical" evidence="8">
    <location>
        <begin position="201"/>
        <end position="221"/>
    </location>
</feature>
<keyword evidence="5 8" id="KW-0812">Transmembrane</keyword>